<dbReference type="Proteomes" id="UP001500021">
    <property type="component" value="Unassembled WGS sequence"/>
</dbReference>
<feature type="signal peptide" evidence="1">
    <location>
        <begin position="1"/>
        <end position="26"/>
    </location>
</feature>
<organism evidence="2 3">
    <name type="scientific">Colwellia asteriadis</name>
    <dbReference type="NCBI Taxonomy" id="517723"/>
    <lineage>
        <taxon>Bacteria</taxon>
        <taxon>Pseudomonadati</taxon>
        <taxon>Pseudomonadota</taxon>
        <taxon>Gammaproteobacteria</taxon>
        <taxon>Alteromonadales</taxon>
        <taxon>Colwelliaceae</taxon>
        <taxon>Colwellia</taxon>
    </lineage>
</organism>
<dbReference type="RefSeq" id="WP_252738955.1">
    <property type="nucleotide sequence ID" value="NZ_BAAAFA010000014.1"/>
</dbReference>
<reference evidence="2 3" key="1">
    <citation type="journal article" date="2019" name="Int. J. Syst. Evol. Microbiol.">
        <title>The Global Catalogue of Microorganisms (GCM) 10K type strain sequencing project: providing services to taxonomists for standard genome sequencing and annotation.</title>
        <authorList>
            <consortium name="The Broad Institute Genomics Platform"/>
            <consortium name="The Broad Institute Genome Sequencing Center for Infectious Disease"/>
            <person name="Wu L."/>
            <person name="Ma J."/>
        </authorList>
    </citation>
    <scope>NUCLEOTIDE SEQUENCE [LARGE SCALE GENOMIC DNA]</scope>
    <source>
        <strain evidence="2 3">JCM 15608</strain>
    </source>
</reference>
<keyword evidence="3" id="KW-1185">Reference proteome</keyword>
<protein>
    <recommendedName>
        <fullName evidence="4">Lipoprotein</fullName>
    </recommendedName>
</protein>
<sequence>MKPMASMQKTLFSAVTALLIVGCSSAPTHVILAPQIIQTPTNTYNTQASLNVVDMRTSNHIVQISQEGEAATILSSQQRLEELINSTLSSTWKKQGIGFNSIASTKIDITIDKAITSVTQKTMSYTTQSELIITVKVANAQQTLTNTFKSRGNSEGALKADIAVLERDFNNSLNTLLTQIVNSNDIRNFLAN</sequence>
<proteinExistence type="predicted"/>
<accession>A0ABN1LB03</accession>
<dbReference type="PROSITE" id="PS51257">
    <property type="entry name" value="PROKAR_LIPOPROTEIN"/>
    <property type="match status" value="1"/>
</dbReference>
<dbReference type="InterPro" id="IPR005619">
    <property type="entry name" value="Uncharacterised_YajG"/>
</dbReference>
<evidence type="ECO:0000313" key="2">
    <source>
        <dbReference type="EMBL" id="GAA0823536.1"/>
    </source>
</evidence>
<keyword evidence="1" id="KW-0732">Signal</keyword>
<evidence type="ECO:0000256" key="1">
    <source>
        <dbReference type="SAM" id="SignalP"/>
    </source>
</evidence>
<dbReference type="Pfam" id="PF03923">
    <property type="entry name" value="Lipoprotein_16"/>
    <property type="match status" value="1"/>
</dbReference>
<gene>
    <name evidence="2" type="ORF">GCM10009111_33370</name>
</gene>
<dbReference type="EMBL" id="BAAAFA010000014">
    <property type="protein sequence ID" value="GAA0823536.1"/>
    <property type="molecule type" value="Genomic_DNA"/>
</dbReference>
<evidence type="ECO:0000313" key="3">
    <source>
        <dbReference type="Proteomes" id="UP001500021"/>
    </source>
</evidence>
<evidence type="ECO:0008006" key="4">
    <source>
        <dbReference type="Google" id="ProtNLM"/>
    </source>
</evidence>
<comment type="caution">
    <text evidence="2">The sequence shown here is derived from an EMBL/GenBank/DDBJ whole genome shotgun (WGS) entry which is preliminary data.</text>
</comment>
<name>A0ABN1LB03_9GAMM</name>
<feature type="chain" id="PRO_5047394968" description="Lipoprotein" evidence="1">
    <location>
        <begin position="27"/>
        <end position="192"/>
    </location>
</feature>